<keyword evidence="8 11" id="KW-1015">Disulfide bond</keyword>
<dbReference type="Gene3D" id="2.10.25.10">
    <property type="entry name" value="Laminin"/>
    <property type="match status" value="2"/>
</dbReference>
<feature type="domain" description="Cadherin" evidence="16">
    <location>
        <begin position="417"/>
        <end position="515"/>
    </location>
</feature>
<evidence type="ECO:0000256" key="12">
    <source>
        <dbReference type="SAM" id="MobiDB-lite"/>
    </source>
</evidence>
<feature type="domain" description="Cadherin" evidence="16">
    <location>
        <begin position="623"/>
        <end position="729"/>
    </location>
</feature>
<evidence type="ECO:0000256" key="7">
    <source>
        <dbReference type="ARBA" id="ARBA00023136"/>
    </source>
</evidence>
<dbReference type="PROSITE" id="PS00022">
    <property type="entry name" value="EGF_1"/>
    <property type="match status" value="2"/>
</dbReference>
<feature type="domain" description="Cadherin" evidence="16">
    <location>
        <begin position="834"/>
        <end position="928"/>
    </location>
</feature>
<dbReference type="InterPro" id="IPR020894">
    <property type="entry name" value="Cadherin_CS"/>
</dbReference>
<dbReference type="FunFam" id="2.60.40.60:FF:000020">
    <property type="entry name" value="Dachsous cadherin-related 1b"/>
    <property type="match status" value="2"/>
</dbReference>
<evidence type="ECO:0000259" key="14">
    <source>
        <dbReference type="PROSITE" id="PS50025"/>
    </source>
</evidence>
<feature type="domain" description="Cadherin" evidence="16">
    <location>
        <begin position="730"/>
        <end position="824"/>
    </location>
</feature>
<reference evidence="17" key="1">
    <citation type="submission" date="2021-09" db="EMBL/GenBank/DDBJ databases">
        <authorList>
            <consortium name="Pathogen Informatics"/>
        </authorList>
    </citation>
    <scope>NUCLEOTIDE SEQUENCE</scope>
</reference>
<dbReference type="Gene3D" id="2.60.40.60">
    <property type="entry name" value="Cadherins"/>
    <property type="match status" value="15"/>
</dbReference>
<dbReference type="GO" id="GO:0007411">
    <property type="term" value="P:axon guidance"/>
    <property type="evidence" value="ECO:0007669"/>
    <property type="project" value="UniProtKB-ARBA"/>
</dbReference>
<dbReference type="PRINTS" id="PR00205">
    <property type="entry name" value="CADHERIN"/>
</dbReference>
<dbReference type="InterPro" id="IPR050174">
    <property type="entry name" value="Protocadherin/Cadherin-CA"/>
</dbReference>
<dbReference type="SUPFAM" id="SSF57196">
    <property type="entry name" value="EGF/Laminin"/>
    <property type="match status" value="1"/>
</dbReference>
<evidence type="ECO:0000313" key="17">
    <source>
        <dbReference type="EMBL" id="CAG9540792.1"/>
    </source>
</evidence>
<feature type="transmembrane region" description="Helical" evidence="13">
    <location>
        <begin position="2704"/>
        <end position="2728"/>
    </location>
</feature>
<evidence type="ECO:0000313" key="18">
    <source>
        <dbReference type="Proteomes" id="UP000746747"/>
    </source>
</evidence>
<dbReference type="InterPro" id="IPR000742">
    <property type="entry name" value="EGF"/>
</dbReference>
<evidence type="ECO:0000256" key="2">
    <source>
        <dbReference type="ARBA" id="ARBA00022692"/>
    </source>
</evidence>
<keyword evidence="3" id="KW-0677">Repeat</keyword>
<gene>
    <name evidence="17" type="ORF">CJOHNSTONI_LOCUS10270</name>
</gene>
<feature type="domain" description="Laminin G" evidence="14">
    <location>
        <begin position="2221"/>
        <end position="2426"/>
    </location>
</feature>
<feature type="region of interest" description="Disordered" evidence="12">
    <location>
        <begin position="2784"/>
        <end position="2807"/>
    </location>
</feature>
<dbReference type="SUPFAM" id="SSF49313">
    <property type="entry name" value="Cadherin-like"/>
    <property type="match status" value="16"/>
</dbReference>
<dbReference type="PANTHER" id="PTHR24028">
    <property type="entry name" value="CADHERIN-87A"/>
    <property type="match status" value="1"/>
</dbReference>
<feature type="domain" description="EGF-like" evidence="15">
    <location>
        <begin position="2417"/>
        <end position="2447"/>
    </location>
</feature>
<feature type="domain" description="Cadherin" evidence="16">
    <location>
        <begin position="207"/>
        <end position="311"/>
    </location>
</feature>
<keyword evidence="18" id="KW-1185">Reference proteome</keyword>
<comment type="caution">
    <text evidence="11">Lacks conserved residue(s) required for the propagation of feature annotation.</text>
</comment>
<dbReference type="Proteomes" id="UP000746747">
    <property type="component" value="Unassembled WGS sequence"/>
</dbReference>
<dbReference type="Pfam" id="PF02210">
    <property type="entry name" value="Laminin_G_2"/>
    <property type="match status" value="1"/>
</dbReference>
<dbReference type="PROSITE" id="PS01186">
    <property type="entry name" value="EGF_2"/>
    <property type="match status" value="3"/>
</dbReference>
<keyword evidence="5" id="KW-0130">Cell adhesion</keyword>
<sequence>MFQIDLLVIDEERRIDQFRSYYEFTIKEGMPVGFTVGRIGNDKTFKFELLNENDNFEIDKENGVIKIKKEVQISETYLDIRITNRDYNEIFKLVTVLIIVVQAYNSEEFCFRSHIHLMVLENSPSGTFVGILTARHNNLTRYTLREHPEAISIDTNSGIISTTAPFDFEKENLYQFKAIAYEKQGTSMECHIFLHIIDNNDNAPKFVSNSYEVKVYEDAPIGQLILQLDVDDLDTVNEFVYEISVIGNEGNWFGIKSDGRIILTAPLDREHIAVHQLHITVYDQRLPEKAFKATTIVKVIVLDVNDNAPRFISPSEFYIFEAATSGTIVGLVHAIDPDLDHNGQLQYRILPWSNPEGHFMINPILGYLLVHEQIDVEEQTDYHLLVEAKDYGTSKRLSTIVSITVTALPRNKKLRRLRNFYHAKILENVPVGYTVSQIITDNATNVLFEIESGNEDQHFRISSINGTITTNERLNAAKKSSYNLTVSMRSYNSTRKQSSIILIEILNVDVKNTRFPGHVDRIFYVGENIQGSYPITIGTLKSTSADSELNGLSYSLIQGNSTLFRIVPQTGKLQITEPLNYEIQDRYELVFQASDLTVPKRFSTTNTVIVVVLDVNDNAPVFEQPQYYIEVMENEPVEENLTLLCLKAVDEDDREFSMIRYNLNDADLLPFFINSTTGCIGRSEVLDRESQSLWILKAVAHDNGKFVEHSSTAVIRIRVLDQNDNVPTILNEQLDVFIPNDVKEDDVVYVLSAYDPDENDILYYNLSGPDMSYFQINRSGIIIATQELLKRDYSITAIVSDHGNLNSSVELGFYVTDIMRFPIFKKHPQQEFVVTEHESDILITKFVAQSVNVSNRGILFSIFSGDPYHHFYLNPNSGELYTTNGVDYEYRKQYELWIAAIDQHAQPMVSYTNCIVNVVDINDNRPFFKKAFYSASVTENGDSGELIVKVVARDPDSGINGKISYSLMADDSDAWKYFKINEESGEVFTISSLDAEHLRRYHLHVMAKDHGNPQLSEMVVVKIEVLDKNDNSPRFSNLFHGAVTENSPLGTLILQVTSYDADINSTLIYELEGNNTDKFLIDQQTGWISLAEEVDREKKKEYSMKVKVWDGLWEVRTSIIITIEDVNDNTPMFDHLFYKFLVAANSKIFTEIGRILAFDADEGLNGQIRYDLRCGSDLFMIEPTSGRIFSITALEEYVNYTVECKGFARDQGFPSMINEAIVYIRIIDSDESNETKQSYYEFALLPDADPGTEIGHLLLHDTIAVVNDSRFTIDQNGTLFTNVMFPEAILGHKIIFSVATCNKNDPMEIIVSIEFTKSNIYHPQFSFERYKFSVRENCHLHTPVGTVMAEDSDVGLNGHVTYHIIYDKDHLPFTIESTTGTILTSGPVDFEETSSYHFLITATDSGFLALSDIAEVIVEVIDENDNVPEFENRYLQYTISTNSPVGTIIAHLSAVDVDSEPNALIVYHLLSDSAGQLPFAVNATLGTLYVSAEFHYETANEYLFRVLATNPRTANSEYSELIPENSSNGTYSNVLQVEIFLKPDEKSELYFPETERNFEISASALKGTIIGRVEAICRSTNYCNKILYRIASNDLVDINYHTGEIYVKKTWNGTTDTIMMQIVATDQLSRKDFKPNVCIVYIKRMNMEALPILQSHYKFSLSEYADSSTSFIILEHLPRKCRLDIVEEGIGYNIEQPFCFDDSGKLRLCGLVDYNQKTDYRLQIALTENDIIRSRALVVITMNKMNDNGLLLDSKASVGYILENSPMHTAIMKLHIMDSDISRKQTSFTYQIADNDLAQIFAINDTTGIVSSSEVLDREKRSLYVIPIMVSDLDIPQRNVTIHLRIHIDDQDDNAPESGSRTIYLGYSYEIPDMIILHTFPVDTDQVGAYNCRLFNASKAFNISNNCILKLSKSLLEADDFLNAPLLVKAYNHRYTNVTFPINLRMRRDISSVSSINDFGVIVELWGVEGSIADSIFAFEETFPNMILQLLGLQHLEVDFFRLFVTILDQRLIPTNKDNALKLLKQFFADKLISKNVQVKQFATDMCTLTSIQQCRYNTKCSQNITKNGELFELIGYKTSYIIPLVISHINCICDNDIVCNDNENQACDENEKCHNGGTCQPHIGTCLCPKGYTGKFCANDIDECEEKNICGNRKCLNVFGSFVCSCDDDDDNGAKNSIHCNNSNSNICNNCHRGTCVEHNNGQRLCECYDGYSGRYCQLNIRCFDGFSSSLQFPFYQQIFMLVQEFRTLNPAGLLLSSFPINGLNGPHFTLTLQNGQVHLSMNSSHNKKNELIVEEKVNDGKWKMIRFRYKYRRVKLTIEHCDDDGFCEPCKSTRCVVMANNFDILTTVGKQIVYVGGMKNSVNSDIITKKTDIVNFEGCMNRIIINEHEIEKVPGFLEHNLIDKDNWKTCADGGDVDICSGGVCVIDENDKKCICTDGFDALNCHKAIEPWHVESGGIVFQLSVYMMEKIELSKHNTSIQISSQKHRRNVIVDEKEQLREIPCEESEIEGDILDYIPEQWMELDFKTALRNAVIFAIVEETRFSKIEVKKFYKMLQGVELINGSAYMITKIKGAQPMEVYIASDLDDTEWHRLSIQISKDQKLSRIEIDGYGKEIRSEEQLPTLISNSLLSLSLGHDTMDYAATFSGCFRRFLVNNQAQNFDALEGNLLSQQIFKSVGHKGARKGCDQFLMKRASISLDWKVFWTLISIICILFFIAIFVVVLWIVRRNLFANGIVKRRKCWKPKLSRLFSVIRSDSEMTHNYKNDVIQRAVYCGPNVLQNNESETNHDKSNPAKTVRPDSSNTKQLKTVLRGDHAFVFNPTQRQHPPSECSMRESDQHRQRCSRKIQMTKESSQEKYYQSRSNDYGDAVYEKPFTHRPLYLLRRSHLQSLSTSMAGQLFLVIS</sequence>
<evidence type="ECO:0000259" key="15">
    <source>
        <dbReference type="PROSITE" id="PS50026"/>
    </source>
</evidence>
<comment type="subcellular location">
    <subcellularLocation>
        <location evidence="1">Membrane</location>
        <topology evidence="1">Single-pass membrane protein</topology>
    </subcellularLocation>
</comment>
<feature type="domain" description="EGF-like" evidence="15">
    <location>
        <begin position="2177"/>
        <end position="2219"/>
    </location>
</feature>
<dbReference type="GO" id="GO:0007156">
    <property type="term" value="P:homophilic cell adhesion via plasma membrane adhesion molecules"/>
    <property type="evidence" value="ECO:0007669"/>
    <property type="project" value="InterPro"/>
</dbReference>
<dbReference type="Pfam" id="PF00028">
    <property type="entry name" value="Cadherin"/>
    <property type="match status" value="11"/>
</dbReference>
<feature type="domain" description="Cadherin" evidence="16">
    <location>
        <begin position="525"/>
        <end position="622"/>
    </location>
</feature>
<dbReference type="SMART" id="SM00112">
    <property type="entry name" value="CA"/>
    <property type="match status" value="14"/>
</dbReference>
<feature type="disulfide bond" evidence="11">
    <location>
        <begin position="2437"/>
        <end position="2446"/>
    </location>
</feature>
<comment type="caution">
    <text evidence="17">The sequence shown here is derived from an EMBL/GenBank/DDBJ whole genome shotgun (WGS) entry which is preliminary data.</text>
</comment>
<feature type="domain" description="EGF-like" evidence="15">
    <location>
        <begin position="2104"/>
        <end position="2139"/>
    </location>
</feature>
<protein>
    <submittedName>
        <fullName evidence="17">Uncharacterized protein</fullName>
    </submittedName>
</protein>
<dbReference type="SMART" id="SM00282">
    <property type="entry name" value="LamG"/>
    <property type="match status" value="2"/>
</dbReference>
<proteinExistence type="predicted"/>
<dbReference type="Gene3D" id="2.60.120.200">
    <property type="match status" value="2"/>
</dbReference>
<dbReference type="PROSITE" id="PS00232">
    <property type="entry name" value="CADHERIN_1"/>
    <property type="match status" value="6"/>
</dbReference>
<name>A0A8J2PYZ6_9BILA</name>
<dbReference type="PROSITE" id="PS50025">
    <property type="entry name" value="LAM_G_DOMAIN"/>
    <property type="match status" value="2"/>
</dbReference>
<evidence type="ECO:0000259" key="16">
    <source>
        <dbReference type="PROSITE" id="PS50268"/>
    </source>
</evidence>
<evidence type="ECO:0000256" key="8">
    <source>
        <dbReference type="ARBA" id="ARBA00023157"/>
    </source>
</evidence>
<dbReference type="InterPro" id="IPR001791">
    <property type="entry name" value="Laminin_G"/>
</dbReference>
<dbReference type="InterPro" id="IPR013320">
    <property type="entry name" value="ConA-like_dom_sf"/>
</dbReference>
<evidence type="ECO:0000256" key="6">
    <source>
        <dbReference type="ARBA" id="ARBA00022989"/>
    </source>
</evidence>
<feature type="domain" description="Cadherin" evidence="16">
    <location>
        <begin position="1035"/>
        <end position="1133"/>
    </location>
</feature>
<dbReference type="SMART" id="SM00181">
    <property type="entry name" value="EGF"/>
    <property type="match status" value="4"/>
</dbReference>
<dbReference type="InterPro" id="IPR015919">
    <property type="entry name" value="Cadherin-like_sf"/>
</dbReference>
<feature type="domain" description="Cadherin" evidence="16">
    <location>
        <begin position="1134"/>
        <end position="1248"/>
    </location>
</feature>
<dbReference type="InterPro" id="IPR002126">
    <property type="entry name" value="Cadherin-like_dom"/>
</dbReference>
<feature type="domain" description="Cadherin" evidence="16">
    <location>
        <begin position="1326"/>
        <end position="1430"/>
    </location>
</feature>
<keyword evidence="4 10" id="KW-0106">Calcium</keyword>
<keyword evidence="11" id="KW-0245">EGF-like domain</keyword>
<feature type="disulfide bond" evidence="11">
    <location>
        <begin position="2129"/>
        <end position="2138"/>
    </location>
</feature>
<dbReference type="FunFam" id="2.60.40.60:FF:000015">
    <property type="entry name" value="FAT atypical cadherin 1"/>
    <property type="match status" value="1"/>
</dbReference>
<feature type="region of interest" description="Disordered" evidence="12">
    <location>
        <begin position="2823"/>
        <end position="2842"/>
    </location>
</feature>
<evidence type="ECO:0000256" key="1">
    <source>
        <dbReference type="ARBA" id="ARBA00004167"/>
    </source>
</evidence>
<evidence type="ECO:0000256" key="3">
    <source>
        <dbReference type="ARBA" id="ARBA00022737"/>
    </source>
</evidence>
<keyword evidence="6 13" id="KW-1133">Transmembrane helix</keyword>
<dbReference type="PROSITE" id="PS01187">
    <property type="entry name" value="EGF_CA"/>
    <property type="match status" value="1"/>
</dbReference>
<dbReference type="PROSITE" id="PS50026">
    <property type="entry name" value="EGF_3"/>
    <property type="match status" value="3"/>
</dbReference>
<keyword evidence="9" id="KW-0325">Glycoprotein</keyword>
<feature type="domain" description="Cadherin" evidence="16">
    <location>
        <begin position="1761"/>
        <end position="1858"/>
    </location>
</feature>
<feature type="domain" description="Cadherin" evidence="16">
    <location>
        <begin position="1431"/>
        <end position="1554"/>
    </location>
</feature>
<dbReference type="SUPFAM" id="SSF49899">
    <property type="entry name" value="Concanavalin A-like lectins/glucanases"/>
    <property type="match status" value="2"/>
</dbReference>
<keyword evidence="7 13" id="KW-0472">Membrane</keyword>
<feature type="domain" description="Cadherin" evidence="16">
    <location>
        <begin position="111"/>
        <end position="206"/>
    </location>
</feature>
<dbReference type="GO" id="GO:0005509">
    <property type="term" value="F:calcium ion binding"/>
    <property type="evidence" value="ECO:0007669"/>
    <property type="project" value="UniProtKB-UniRule"/>
</dbReference>
<evidence type="ECO:0000256" key="5">
    <source>
        <dbReference type="ARBA" id="ARBA00022889"/>
    </source>
</evidence>
<dbReference type="CDD" id="cd11304">
    <property type="entry name" value="Cadherin_repeat"/>
    <property type="match status" value="15"/>
</dbReference>
<evidence type="ECO:0000256" key="4">
    <source>
        <dbReference type="ARBA" id="ARBA00022837"/>
    </source>
</evidence>
<dbReference type="PANTHER" id="PTHR24028:SF328">
    <property type="entry name" value="CADHERIN-3"/>
    <property type="match status" value="1"/>
</dbReference>
<feature type="disulfide bond" evidence="11">
    <location>
        <begin position="2209"/>
        <end position="2218"/>
    </location>
</feature>
<keyword evidence="2 13" id="KW-0812">Transmembrane</keyword>
<dbReference type="EMBL" id="CAKAEH010002025">
    <property type="protein sequence ID" value="CAG9540792.1"/>
    <property type="molecule type" value="Genomic_DNA"/>
</dbReference>
<dbReference type="FunFam" id="2.60.40.60:FF:000035">
    <property type="entry name" value="Protocadherin Fat 3"/>
    <property type="match status" value="1"/>
</dbReference>
<accession>A0A8J2PYZ6</accession>
<dbReference type="GO" id="GO:0005886">
    <property type="term" value="C:plasma membrane"/>
    <property type="evidence" value="ECO:0007669"/>
    <property type="project" value="InterPro"/>
</dbReference>
<evidence type="ECO:0000256" key="9">
    <source>
        <dbReference type="ARBA" id="ARBA00023180"/>
    </source>
</evidence>
<dbReference type="CDD" id="cd00110">
    <property type="entry name" value="LamG"/>
    <property type="match status" value="1"/>
</dbReference>
<evidence type="ECO:0000256" key="10">
    <source>
        <dbReference type="PROSITE-ProRule" id="PRU00043"/>
    </source>
</evidence>
<evidence type="ECO:0000256" key="13">
    <source>
        <dbReference type="SAM" id="Phobius"/>
    </source>
</evidence>
<feature type="domain" description="Cadherin" evidence="16">
    <location>
        <begin position="929"/>
        <end position="1035"/>
    </location>
</feature>
<feature type="domain" description="Laminin G" evidence="14">
    <location>
        <begin position="2490"/>
        <end position="2688"/>
    </location>
</feature>
<dbReference type="OrthoDB" id="6252479at2759"/>
<dbReference type="CDD" id="cd00054">
    <property type="entry name" value="EGF_CA"/>
    <property type="match status" value="2"/>
</dbReference>
<evidence type="ECO:0000256" key="11">
    <source>
        <dbReference type="PROSITE-ProRule" id="PRU00076"/>
    </source>
</evidence>
<organism evidence="17 18">
    <name type="scientific">Cercopithifilaria johnstoni</name>
    <dbReference type="NCBI Taxonomy" id="2874296"/>
    <lineage>
        <taxon>Eukaryota</taxon>
        <taxon>Metazoa</taxon>
        <taxon>Ecdysozoa</taxon>
        <taxon>Nematoda</taxon>
        <taxon>Chromadorea</taxon>
        <taxon>Rhabditida</taxon>
        <taxon>Spirurina</taxon>
        <taxon>Spiruromorpha</taxon>
        <taxon>Filarioidea</taxon>
        <taxon>Onchocercidae</taxon>
        <taxon>Cercopithifilaria</taxon>
    </lineage>
</organism>
<dbReference type="InterPro" id="IPR001881">
    <property type="entry name" value="EGF-like_Ca-bd_dom"/>
</dbReference>
<feature type="domain" description="Cadherin" evidence="16">
    <location>
        <begin position="311"/>
        <end position="420"/>
    </location>
</feature>
<dbReference type="InterPro" id="IPR018097">
    <property type="entry name" value="EGF_Ca-bd_CS"/>
</dbReference>
<dbReference type="SMART" id="SM00179">
    <property type="entry name" value="EGF_CA"/>
    <property type="match status" value="2"/>
</dbReference>
<dbReference type="PROSITE" id="PS50268">
    <property type="entry name" value="CADHERIN_2"/>
    <property type="match status" value="14"/>
</dbReference>